<evidence type="ECO:0000256" key="6">
    <source>
        <dbReference type="ARBA" id="ARBA00022882"/>
    </source>
</evidence>
<comment type="subcellular location">
    <subcellularLocation>
        <location evidence="1">Membrane</location>
        <topology evidence="1">Multi-pass membrane protein</topology>
    </subcellularLocation>
</comment>
<dbReference type="Pfam" id="PF02214">
    <property type="entry name" value="BTB_2"/>
    <property type="match status" value="1"/>
</dbReference>
<keyword evidence="6" id="KW-0851">Voltage-gated channel</keyword>
<dbReference type="SUPFAM" id="SSF54695">
    <property type="entry name" value="POZ domain"/>
    <property type="match status" value="1"/>
</dbReference>
<evidence type="ECO:0000256" key="5">
    <source>
        <dbReference type="ARBA" id="ARBA00022826"/>
    </source>
</evidence>
<evidence type="ECO:0000313" key="16">
    <source>
        <dbReference type="EMBL" id="KAK6756082.1"/>
    </source>
</evidence>
<dbReference type="CDD" id="cd18317">
    <property type="entry name" value="BTB_POZ_Kv"/>
    <property type="match status" value="1"/>
</dbReference>
<evidence type="ECO:0000256" key="9">
    <source>
        <dbReference type="ARBA" id="ARBA00023065"/>
    </source>
</evidence>
<dbReference type="Proteomes" id="UP001303046">
    <property type="component" value="Unassembled WGS sequence"/>
</dbReference>
<sequence>MASARQARSMRERQQRYERTDRDDITTADDSDSFIRLNIGGKSYCIRKDLHTEERTLMHDIVESTHEQRLTLVDGCDPITGEYYLERNSRIADHIMDFFATGSLHKPQNMCIEKFKEELAYWRISHDHLSTCCAFPRDLSLARSHLQHSSTFDDCETDFDGAYLYSFRLSTWRFLEDPQSSTSAAIFAILSVLFVFASVFGLILGSMPELQEDPSNASAYHSMHAKTSELEKLKKFPSSVAKNEEFPNFVYRPTDNPTFALVVVEYVCIGWFTFEYFIRLLIYPKRGEFVRKTLNIIDMLTILPFYLELCLPLVGIHSHFKEFTGAMLVVRVLRVLRMARVFKLARYSSSLQTFGQTLKSSITELSMLSMFLLTGIIFFSTIMYYLEKDEPHSDFYSIPAACWWCVVTMATVGYGDAKPVTAFGKLVATATSICGIIVLAFPISMIVEKFATAQQKAIEYEQINQAQLSAVANNYLLRRFPTRRRNRRERANGTTSTPFIKTVA</sequence>
<reference evidence="16 17" key="1">
    <citation type="submission" date="2023-08" db="EMBL/GenBank/DDBJ databases">
        <title>A Necator americanus chromosomal reference genome.</title>
        <authorList>
            <person name="Ilik V."/>
            <person name="Petrzelkova K.J."/>
            <person name="Pardy F."/>
            <person name="Fuh T."/>
            <person name="Niatou-Singa F.S."/>
            <person name="Gouil Q."/>
            <person name="Baker L."/>
            <person name="Ritchie M.E."/>
            <person name="Jex A.R."/>
            <person name="Gazzola D."/>
            <person name="Li H."/>
            <person name="Toshio Fujiwara R."/>
            <person name="Zhan B."/>
            <person name="Aroian R.V."/>
            <person name="Pafco B."/>
            <person name="Schwarz E.M."/>
        </authorList>
    </citation>
    <scope>NUCLEOTIDE SEQUENCE [LARGE SCALE GENOMIC DNA]</scope>
    <source>
        <strain evidence="16 17">Aroian</strain>
        <tissue evidence="16">Whole animal</tissue>
    </source>
</reference>
<keyword evidence="9" id="KW-0406">Ion transport</keyword>
<evidence type="ECO:0000259" key="15">
    <source>
        <dbReference type="Pfam" id="PF02214"/>
    </source>
</evidence>
<dbReference type="InterPro" id="IPR003971">
    <property type="entry name" value="K_chnl_volt-dep_Kv5/Kv9"/>
</dbReference>
<feature type="region of interest" description="Disordered" evidence="12">
    <location>
        <begin position="1"/>
        <end position="25"/>
    </location>
</feature>
<feature type="transmembrane region" description="Helical" evidence="13">
    <location>
        <begin position="183"/>
        <end position="204"/>
    </location>
</feature>
<dbReference type="Pfam" id="PF00520">
    <property type="entry name" value="Ion_trans"/>
    <property type="match status" value="1"/>
</dbReference>
<dbReference type="InterPro" id="IPR027359">
    <property type="entry name" value="Volt_channel_dom_sf"/>
</dbReference>
<name>A0ABR1E067_NECAM</name>
<protein>
    <recommendedName>
        <fullName evidence="18">K+ channel tetramerization domain protein</fullName>
    </recommendedName>
</protein>
<feature type="transmembrane region" description="Helical" evidence="13">
    <location>
        <begin position="294"/>
        <end position="317"/>
    </location>
</feature>
<keyword evidence="5" id="KW-0631">Potassium channel</keyword>
<evidence type="ECO:0000256" key="7">
    <source>
        <dbReference type="ARBA" id="ARBA00022958"/>
    </source>
</evidence>
<evidence type="ECO:0000313" key="17">
    <source>
        <dbReference type="Proteomes" id="UP001303046"/>
    </source>
</evidence>
<evidence type="ECO:0000256" key="13">
    <source>
        <dbReference type="SAM" id="Phobius"/>
    </source>
</evidence>
<keyword evidence="7" id="KW-0630">Potassium</keyword>
<dbReference type="Gene3D" id="1.20.120.350">
    <property type="entry name" value="Voltage-gated potassium channels. Chain C"/>
    <property type="match status" value="1"/>
</dbReference>
<dbReference type="EMBL" id="JAVFWL010000005">
    <property type="protein sequence ID" value="KAK6756082.1"/>
    <property type="molecule type" value="Genomic_DNA"/>
</dbReference>
<comment type="caution">
    <text evidence="16">The sequence shown here is derived from an EMBL/GenBank/DDBJ whole genome shotgun (WGS) entry which is preliminary data.</text>
</comment>
<feature type="transmembrane region" description="Helical" evidence="13">
    <location>
        <begin position="259"/>
        <end position="282"/>
    </location>
</feature>
<dbReference type="InterPro" id="IPR028325">
    <property type="entry name" value="VG_K_chnl"/>
</dbReference>
<dbReference type="PANTHER" id="PTHR11537">
    <property type="entry name" value="VOLTAGE-GATED POTASSIUM CHANNEL"/>
    <property type="match status" value="1"/>
</dbReference>
<feature type="transmembrane region" description="Helical" evidence="13">
    <location>
        <begin position="362"/>
        <end position="384"/>
    </location>
</feature>
<keyword evidence="11" id="KW-0407">Ion channel</keyword>
<dbReference type="PANTHER" id="PTHR11537:SF121">
    <property type="entry name" value="BTB DOMAIN-CONTAINING PROTEIN"/>
    <property type="match status" value="1"/>
</dbReference>
<evidence type="ECO:0000256" key="10">
    <source>
        <dbReference type="ARBA" id="ARBA00023136"/>
    </source>
</evidence>
<evidence type="ECO:0008006" key="18">
    <source>
        <dbReference type="Google" id="ProtNLM"/>
    </source>
</evidence>
<proteinExistence type="predicted"/>
<dbReference type="InterPro" id="IPR003131">
    <property type="entry name" value="T1-type_BTB"/>
</dbReference>
<evidence type="ECO:0000256" key="8">
    <source>
        <dbReference type="ARBA" id="ARBA00022989"/>
    </source>
</evidence>
<feature type="compositionally biased region" description="Basic and acidic residues" evidence="12">
    <location>
        <begin position="9"/>
        <end position="25"/>
    </location>
</feature>
<evidence type="ECO:0000256" key="3">
    <source>
        <dbReference type="ARBA" id="ARBA00022538"/>
    </source>
</evidence>
<dbReference type="Gene3D" id="1.10.287.70">
    <property type="match status" value="1"/>
</dbReference>
<evidence type="ECO:0000256" key="11">
    <source>
        <dbReference type="ARBA" id="ARBA00023303"/>
    </source>
</evidence>
<evidence type="ECO:0000256" key="4">
    <source>
        <dbReference type="ARBA" id="ARBA00022692"/>
    </source>
</evidence>
<dbReference type="PRINTS" id="PR00169">
    <property type="entry name" value="KCHANNEL"/>
</dbReference>
<dbReference type="InterPro" id="IPR011333">
    <property type="entry name" value="SKP1/BTB/POZ_sf"/>
</dbReference>
<accession>A0ABR1E067</accession>
<organism evidence="16 17">
    <name type="scientific">Necator americanus</name>
    <name type="common">Human hookworm</name>
    <dbReference type="NCBI Taxonomy" id="51031"/>
    <lineage>
        <taxon>Eukaryota</taxon>
        <taxon>Metazoa</taxon>
        <taxon>Ecdysozoa</taxon>
        <taxon>Nematoda</taxon>
        <taxon>Chromadorea</taxon>
        <taxon>Rhabditida</taxon>
        <taxon>Rhabditina</taxon>
        <taxon>Rhabditomorpha</taxon>
        <taxon>Strongyloidea</taxon>
        <taxon>Ancylostomatidae</taxon>
        <taxon>Bunostominae</taxon>
        <taxon>Necator</taxon>
    </lineage>
</organism>
<dbReference type="PRINTS" id="PR01494">
    <property type="entry name" value="KV9CHANNEL"/>
</dbReference>
<dbReference type="PRINTS" id="PR01491">
    <property type="entry name" value="KVCHANNEL"/>
</dbReference>
<dbReference type="SUPFAM" id="SSF81324">
    <property type="entry name" value="Voltage-gated potassium channels"/>
    <property type="match status" value="1"/>
</dbReference>
<evidence type="ECO:0000256" key="1">
    <source>
        <dbReference type="ARBA" id="ARBA00004141"/>
    </source>
</evidence>
<keyword evidence="3" id="KW-0633">Potassium transport</keyword>
<feature type="transmembrane region" description="Helical" evidence="13">
    <location>
        <begin position="396"/>
        <end position="414"/>
    </location>
</feature>
<evidence type="ECO:0000259" key="14">
    <source>
        <dbReference type="Pfam" id="PF00520"/>
    </source>
</evidence>
<dbReference type="InterPro" id="IPR005821">
    <property type="entry name" value="Ion_trans_dom"/>
</dbReference>
<keyword evidence="10 13" id="KW-0472">Membrane</keyword>
<keyword evidence="2" id="KW-0813">Transport</keyword>
<keyword evidence="4 13" id="KW-0812">Transmembrane</keyword>
<gene>
    <name evidence="16" type="primary">Necator_chrV.g19251</name>
    <name evidence="16" type="ORF">RB195_014459</name>
</gene>
<feature type="domain" description="Ion transport" evidence="14">
    <location>
        <begin position="253"/>
        <end position="456"/>
    </location>
</feature>
<feature type="domain" description="Potassium channel tetramerisation-type BTB" evidence="15">
    <location>
        <begin position="35"/>
        <end position="132"/>
    </location>
</feature>
<dbReference type="Gene3D" id="3.30.710.10">
    <property type="entry name" value="Potassium Channel Kv1.1, Chain A"/>
    <property type="match status" value="1"/>
</dbReference>
<evidence type="ECO:0000256" key="12">
    <source>
        <dbReference type="SAM" id="MobiDB-lite"/>
    </source>
</evidence>
<keyword evidence="8 13" id="KW-1133">Transmembrane helix</keyword>
<feature type="transmembrane region" description="Helical" evidence="13">
    <location>
        <begin position="426"/>
        <end position="447"/>
    </location>
</feature>
<keyword evidence="17" id="KW-1185">Reference proteome</keyword>
<evidence type="ECO:0000256" key="2">
    <source>
        <dbReference type="ARBA" id="ARBA00022448"/>
    </source>
</evidence>
<dbReference type="InterPro" id="IPR003968">
    <property type="entry name" value="K_chnl_volt-dep_Kv"/>
</dbReference>